<evidence type="ECO:0008006" key="3">
    <source>
        <dbReference type="Google" id="ProtNLM"/>
    </source>
</evidence>
<dbReference type="GeneID" id="77308191"/>
<dbReference type="KEGG" id="vbr:A6E01_18790"/>
<gene>
    <name evidence="1" type="ORF">A6E01_18790</name>
</gene>
<protein>
    <recommendedName>
        <fullName evidence="3">Lipoprotein</fullName>
    </recommendedName>
</protein>
<dbReference type="PROSITE" id="PS51257">
    <property type="entry name" value="PROKAR_LIPOPROTEIN"/>
    <property type="match status" value="1"/>
</dbReference>
<dbReference type="RefSeq" id="WP_065211005.1">
    <property type="nucleotide sequence ID" value="NZ_AP024865.1"/>
</dbReference>
<proteinExistence type="predicted"/>
<dbReference type="EMBL" id="CP016178">
    <property type="protein sequence ID" value="ANO35220.1"/>
    <property type="molecule type" value="Genomic_DNA"/>
</dbReference>
<name>A0AAN0XYX0_9VIBR</name>
<dbReference type="Proteomes" id="UP000092018">
    <property type="component" value="Chromosome 2"/>
</dbReference>
<sequence length="217" mass="23710">MKKSLTLVALFSVAVITGCSSSEPTRAEQAKEKVQDVVEAYGYDPEYGNDAPVPPAENPIRDTEKIDEVKEAVQAAKDAIAINDGSFENDVPKENPTLQWKGELARTEGDGTKIYTISNNGVPVAEVEMKPDGTGTITITDPDNIRETKVIAEIVKLDGHNAYYVEGDAGNDYVIINGKPIKVDGERLQDMSAIDKQQLKRKAQRVKQKIQAHRISG</sequence>
<evidence type="ECO:0000313" key="1">
    <source>
        <dbReference type="EMBL" id="ANO35220.1"/>
    </source>
</evidence>
<reference evidence="1 2" key="1">
    <citation type="submission" date="2016-06" db="EMBL/GenBank/DDBJ databases">
        <title>Adaptive Radiation by Waves of Gene Transfer Leads to Fine-Scale Resource Partitioning in Marine Microbes.</title>
        <authorList>
            <person name="Hehemann J.-H."/>
            <person name="Arevalo P."/>
            <person name="Datta M.S."/>
            <person name="Yu X."/>
            <person name="Corzett C."/>
            <person name="Henschel A."/>
            <person name="Preheim S.P."/>
            <person name="Timberlake S."/>
            <person name="Alm E.J."/>
            <person name="Polz M.F."/>
        </authorList>
    </citation>
    <scope>NUCLEOTIDE SEQUENCE [LARGE SCALE GENOMIC DNA]</scope>
    <source>
        <strain evidence="1 2">FF50</strain>
    </source>
</reference>
<accession>A0AAN0XYX0</accession>
<evidence type="ECO:0000313" key="2">
    <source>
        <dbReference type="Proteomes" id="UP000092018"/>
    </source>
</evidence>
<organism evidence="1 2">
    <name type="scientific">Vibrio breoganii</name>
    <dbReference type="NCBI Taxonomy" id="553239"/>
    <lineage>
        <taxon>Bacteria</taxon>
        <taxon>Pseudomonadati</taxon>
        <taxon>Pseudomonadota</taxon>
        <taxon>Gammaproteobacteria</taxon>
        <taxon>Vibrionales</taxon>
        <taxon>Vibrionaceae</taxon>
        <taxon>Vibrio</taxon>
    </lineage>
</organism>
<dbReference type="AlphaFoldDB" id="A0AAN0XYX0"/>